<accession>A0A7X0JQD0</accession>
<reference evidence="2 3" key="1">
    <citation type="submission" date="2020-08" db="EMBL/GenBank/DDBJ databases">
        <title>Genomic Encyclopedia of Type Strains, Phase IV (KMG-IV): sequencing the most valuable type-strain genomes for metagenomic binning, comparative biology and taxonomic classification.</title>
        <authorList>
            <person name="Goeker M."/>
        </authorList>
    </citation>
    <scope>NUCLEOTIDE SEQUENCE [LARGE SCALE GENOMIC DNA]</scope>
    <source>
        <strain evidence="2 3">DSM 22368</strain>
    </source>
</reference>
<feature type="signal peptide" evidence="1">
    <location>
        <begin position="1"/>
        <end position="23"/>
    </location>
</feature>
<dbReference type="PROSITE" id="PS51257">
    <property type="entry name" value="PROKAR_LIPOPROTEIN"/>
    <property type="match status" value="1"/>
</dbReference>
<proteinExistence type="predicted"/>
<evidence type="ECO:0008006" key="4">
    <source>
        <dbReference type="Google" id="ProtNLM"/>
    </source>
</evidence>
<sequence length="132" mass="14730">MDKFYKGLVSLLFVSSLLLGACASQPKASFYWGSYQKGLYDSYKNPGADNVGEQIEAIQASIEHAKSKDLKLAPGLYAHLAYLHLQQGNPDLARQYFKVEAQEFPEAKVFMDRLISNLDNHGSKPSQDDRDA</sequence>
<dbReference type="AlphaFoldDB" id="A0A7X0JQD0"/>
<dbReference type="RefSeq" id="WP_166851474.1">
    <property type="nucleotide sequence ID" value="NZ_JAAONY010000001.1"/>
</dbReference>
<comment type="caution">
    <text evidence="2">The sequence shown here is derived from an EMBL/GenBank/DDBJ whole genome shotgun (WGS) entry which is preliminary data.</text>
</comment>
<evidence type="ECO:0000313" key="2">
    <source>
        <dbReference type="EMBL" id="MBB6520363.1"/>
    </source>
</evidence>
<dbReference type="EMBL" id="JACHHT010000001">
    <property type="protein sequence ID" value="MBB6520363.1"/>
    <property type="molecule type" value="Genomic_DNA"/>
</dbReference>
<gene>
    <name evidence="2" type="ORF">HNR48_000641</name>
</gene>
<name>A0A7X0JQD0_9GAMM</name>
<keyword evidence="3" id="KW-1185">Reference proteome</keyword>
<dbReference type="PIRSF" id="PIRSF020555">
    <property type="entry name" value="UCP020555"/>
    <property type="match status" value="1"/>
</dbReference>
<evidence type="ECO:0000313" key="3">
    <source>
        <dbReference type="Proteomes" id="UP000528457"/>
    </source>
</evidence>
<evidence type="ECO:0000256" key="1">
    <source>
        <dbReference type="SAM" id="SignalP"/>
    </source>
</evidence>
<feature type="chain" id="PRO_5031165328" description="DUF4810 domain-containing protein" evidence="1">
    <location>
        <begin position="24"/>
        <end position="132"/>
    </location>
</feature>
<keyword evidence="1" id="KW-0732">Signal</keyword>
<protein>
    <recommendedName>
        <fullName evidence="4">DUF4810 domain-containing protein</fullName>
    </recommendedName>
</protein>
<dbReference type="InParanoid" id="A0A7X0JQD0"/>
<dbReference type="InterPro" id="IPR014508">
    <property type="entry name" value="UCP020555_TPR-like"/>
</dbReference>
<dbReference type="Proteomes" id="UP000528457">
    <property type="component" value="Unassembled WGS sequence"/>
</dbReference>
<dbReference type="Pfam" id="PF16068">
    <property type="entry name" value="DUF4810"/>
    <property type="match status" value="1"/>
</dbReference>
<organism evidence="2 3">
    <name type="scientific">Pseudoteredinibacter isoporae</name>
    <dbReference type="NCBI Taxonomy" id="570281"/>
    <lineage>
        <taxon>Bacteria</taxon>
        <taxon>Pseudomonadati</taxon>
        <taxon>Pseudomonadota</taxon>
        <taxon>Gammaproteobacteria</taxon>
        <taxon>Cellvibrionales</taxon>
        <taxon>Cellvibrionaceae</taxon>
        <taxon>Pseudoteredinibacter</taxon>
    </lineage>
</organism>